<organism evidence="2 3">
    <name type="scientific">Zosterops borbonicus</name>
    <dbReference type="NCBI Taxonomy" id="364589"/>
    <lineage>
        <taxon>Eukaryota</taxon>
        <taxon>Metazoa</taxon>
        <taxon>Chordata</taxon>
        <taxon>Craniata</taxon>
        <taxon>Vertebrata</taxon>
        <taxon>Euteleostomi</taxon>
        <taxon>Archelosauria</taxon>
        <taxon>Archosauria</taxon>
        <taxon>Dinosauria</taxon>
        <taxon>Saurischia</taxon>
        <taxon>Theropoda</taxon>
        <taxon>Coelurosauria</taxon>
        <taxon>Aves</taxon>
        <taxon>Neognathae</taxon>
        <taxon>Neoaves</taxon>
        <taxon>Telluraves</taxon>
        <taxon>Australaves</taxon>
        <taxon>Passeriformes</taxon>
        <taxon>Sylvioidea</taxon>
        <taxon>Zosteropidae</taxon>
        <taxon>Zosterops</taxon>
    </lineage>
</organism>
<feature type="compositionally biased region" description="Polar residues" evidence="1">
    <location>
        <begin position="85"/>
        <end position="98"/>
    </location>
</feature>
<keyword evidence="3" id="KW-1185">Reference proteome</keyword>
<protein>
    <submittedName>
        <fullName evidence="2">Uncharacterized protein</fullName>
    </submittedName>
</protein>
<feature type="region of interest" description="Disordered" evidence="1">
    <location>
        <begin position="66"/>
        <end position="107"/>
    </location>
</feature>
<comment type="caution">
    <text evidence="2">The sequence shown here is derived from an EMBL/GenBank/DDBJ whole genome shotgun (WGS) entry which is preliminary data.</text>
</comment>
<sequence>MNRRSSWIYEGWVIEEKNKTPPQPVPTNGNITHIFGDILHCDTRHCSFLLMSRIFSLRIVFSSSPDSTTHLFPEEESSPGEGTSARPQSPPEGTSAQPQTPPDGEFLDTLIKNYPRELLEMLVAAPGSLVRSSSSHLRNEEKLESNLFLFSVPFGCQ</sequence>
<evidence type="ECO:0000313" key="2">
    <source>
        <dbReference type="EMBL" id="TRZ05768.1"/>
    </source>
</evidence>
<evidence type="ECO:0000313" key="3">
    <source>
        <dbReference type="Proteomes" id="UP000796761"/>
    </source>
</evidence>
<dbReference type="EMBL" id="SWJQ01003446">
    <property type="protein sequence ID" value="TRZ05768.1"/>
    <property type="molecule type" value="Genomic_DNA"/>
</dbReference>
<name>A0A8K1FTB7_9PASS</name>
<gene>
    <name evidence="2" type="ORF">HGM15179_021339</name>
</gene>
<dbReference type="AlphaFoldDB" id="A0A8K1FTB7"/>
<proteinExistence type="predicted"/>
<evidence type="ECO:0000256" key="1">
    <source>
        <dbReference type="SAM" id="MobiDB-lite"/>
    </source>
</evidence>
<dbReference type="Proteomes" id="UP000796761">
    <property type="component" value="Unassembled WGS sequence"/>
</dbReference>
<accession>A0A8K1FTB7</accession>
<reference evidence="2" key="1">
    <citation type="submission" date="2019-04" db="EMBL/GenBank/DDBJ databases">
        <title>Genome assembly of Zosterops borbonicus 15179.</title>
        <authorList>
            <person name="Leroy T."/>
            <person name="Anselmetti Y."/>
            <person name="Tilak M.-K."/>
            <person name="Nabholz B."/>
        </authorList>
    </citation>
    <scope>NUCLEOTIDE SEQUENCE</scope>
    <source>
        <strain evidence="2">HGM_15179</strain>
        <tissue evidence="2">Muscle</tissue>
    </source>
</reference>